<dbReference type="Gene3D" id="1.25.40.390">
    <property type="match status" value="1"/>
</dbReference>
<reference evidence="8 9" key="1">
    <citation type="submission" date="2017-04" db="EMBL/GenBank/DDBJ databases">
        <title>Compelte genome sequence of WV33.</title>
        <authorList>
            <person name="Lee P.C."/>
        </authorList>
    </citation>
    <scope>NUCLEOTIDE SEQUENCE [LARGE SCALE GENOMIC DNA]</scope>
    <source>
        <strain evidence="8 9">WV33</strain>
    </source>
</reference>
<evidence type="ECO:0000256" key="4">
    <source>
        <dbReference type="ARBA" id="ARBA00023136"/>
    </source>
</evidence>
<dbReference type="KEGG" id="ffa:FFWV33_00960"/>
<sequence>MKYIKYITVILTIGVFTSCSDFLSPAPSSSITSGNYYTTAEELETGLIGAYAAVKGINDYDKDNNHGVQYEFYVTEMRSDNTSTKSPDSEDASDAGQLESFSVLPTNSFVLNYYSSYFQIIYRANVILENLGVVTDTKKAAALEGEAKFLRAYAYFNLVRLFGDLPLIDRVISPAETGIQYTRVSTNAIYDLIVADLDNAVTGLDPEITGISSYKTRASKAAAQALLAKVHLTIGTPESYTKAQLLCESIINSQKYTLKNDFHDVFYSELNSEIIFAIGYEGGIQNNSQLFSSEWMNAVGRTSGVNYATSDVITAIDANGGNRVADSYREDPISTGTIRYQVAKFFPNGENGGSDGKTFTGLPRLAGNDWIILRYADVLLMHTEAIMAGAIETSASTAVASFKLVRDRAGLNTPSTIKKSDLLLERRVEFAFENQRFFDLIRFGEAESILRAFSLANDFTFDSTDLLLPIPQNEINLSKGTMKQNAGYN</sequence>
<keyword evidence="9" id="KW-1185">Reference proteome</keyword>
<dbReference type="GO" id="GO:0009279">
    <property type="term" value="C:cell outer membrane"/>
    <property type="evidence" value="ECO:0007669"/>
    <property type="project" value="UniProtKB-SubCell"/>
</dbReference>
<dbReference type="InterPro" id="IPR033985">
    <property type="entry name" value="SusD-like_N"/>
</dbReference>
<dbReference type="Proteomes" id="UP000244527">
    <property type="component" value="Chromosome"/>
</dbReference>
<accession>A0A2S1L8Y8</accession>
<dbReference type="Pfam" id="PF14322">
    <property type="entry name" value="SusD-like_3"/>
    <property type="match status" value="1"/>
</dbReference>
<proteinExistence type="inferred from homology"/>
<name>A0A2S1L8Y8_9FLAO</name>
<evidence type="ECO:0000256" key="5">
    <source>
        <dbReference type="ARBA" id="ARBA00023237"/>
    </source>
</evidence>
<comment type="similarity">
    <text evidence="2">Belongs to the SusD family.</text>
</comment>
<feature type="domain" description="SusD-like N-terminal" evidence="7">
    <location>
        <begin position="69"/>
        <end position="232"/>
    </location>
</feature>
<dbReference type="InterPro" id="IPR012944">
    <property type="entry name" value="SusD_RagB_dom"/>
</dbReference>
<dbReference type="Pfam" id="PF07980">
    <property type="entry name" value="SusD_RagB"/>
    <property type="match status" value="1"/>
</dbReference>
<keyword evidence="4" id="KW-0472">Membrane</keyword>
<keyword evidence="3" id="KW-0732">Signal</keyword>
<organism evidence="8 9">
    <name type="scientific">Flavobacterium faecale</name>
    <dbReference type="NCBI Taxonomy" id="1355330"/>
    <lineage>
        <taxon>Bacteria</taxon>
        <taxon>Pseudomonadati</taxon>
        <taxon>Bacteroidota</taxon>
        <taxon>Flavobacteriia</taxon>
        <taxon>Flavobacteriales</taxon>
        <taxon>Flavobacteriaceae</taxon>
        <taxon>Flavobacterium</taxon>
    </lineage>
</organism>
<comment type="subcellular location">
    <subcellularLocation>
        <location evidence="1">Cell outer membrane</location>
    </subcellularLocation>
</comment>
<feature type="domain" description="RagB/SusD" evidence="6">
    <location>
        <begin position="366"/>
        <end position="488"/>
    </location>
</feature>
<gene>
    <name evidence="8" type="ORF">FFWV33_00960</name>
</gene>
<protein>
    <submittedName>
        <fullName evidence="8">RagB/SusD family nutrient uptake outer membrane protein</fullName>
    </submittedName>
</protein>
<evidence type="ECO:0000259" key="7">
    <source>
        <dbReference type="Pfam" id="PF14322"/>
    </source>
</evidence>
<dbReference type="InterPro" id="IPR011990">
    <property type="entry name" value="TPR-like_helical_dom_sf"/>
</dbReference>
<dbReference type="EMBL" id="CP020918">
    <property type="protein sequence ID" value="AWG20193.1"/>
    <property type="molecule type" value="Genomic_DNA"/>
</dbReference>
<dbReference type="RefSeq" id="WP_108739160.1">
    <property type="nucleotide sequence ID" value="NZ_CP020918.1"/>
</dbReference>
<dbReference type="SUPFAM" id="SSF48452">
    <property type="entry name" value="TPR-like"/>
    <property type="match status" value="1"/>
</dbReference>
<dbReference type="PROSITE" id="PS51257">
    <property type="entry name" value="PROKAR_LIPOPROTEIN"/>
    <property type="match status" value="1"/>
</dbReference>
<keyword evidence="5" id="KW-0998">Cell outer membrane</keyword>
<evidence type="ECO:0000313" key="9">
    <source>
        <dbReference type="Proteomes" id="UP000244527"/>
    </source>
</evidence>
<evidence type="ECO:0000256" key="1">
    <source>
        <dbReference type="ARBA" id="ARBA00004442"/>
    </source>
</evidence>
<evidence type="ECO:0000256" key="3">
    <source>
        <dbReference type="ARBA" id="ARBA00022729"/>
    </source>
</evidence>
<dbReference type="AlphaFoldDB" id="A0A2S1L8Y8"/>
<evidence type="ECO:0000256" key="2">
    <source>
        <dbReference type="ARBA" id="ARBA00006275"/>
    </source>
</evidence>
<evidence type="ECO:0000259" key="6">
    <source>
        <dbReference type="Pfam" id="PF07980"/>
    </source>
</evidence>
<dbReference type="OrthoDB" id="5694214at2"/>
<evidence type="ECO:0000313" key="8">
    <source>
        <dbReference type="EMBL" id="AWG20193.1"/>
    </source>
</evidence>